<dbReference type="InterPro" id="IPR055259">
    <property type="entry name" value="YkvP/CgeB_Glyco_trans-like"/>
</dbReference>
<dbReference type="RefSeq" id="WP_021713358.1">
    <property type="nucleotide sequence ID" value="NZ_BATM01000019.1"/>
</dbReference>
<dbReference type="Pfam" id="PF13524">
    <property type="entry name" value="Glyco_trans_1_2"/>
    <property type="match status" value="1"/>
</dbReference>
<reference evidence="2 3" key="1">
    <citation type="submission" date="2013-09" db="EMBL/GenBank/DDBJ databases">
        <title>Whole genome shotgun sequence of Vibrio ezurae NBRC 102218.</title>
        <authorList>
            <person name="Yoshida I."/>
            <person name="Hosoyama A."/>
            <person name="Numata M."/>
            <person name="Hashimoto M."/>
            <person name="Hosoyama Y."/>
            <person name="Tsuchikane K."/>
            <person name="Noguchi M."/>
            <person name="Hirakata S."/>
            <person name="Ichikawa N."/>
            <person name="Ohji S."/>
            <person name="Yamazoe A."/>
            <person name="Fujita N."/>
        </authorList>
    </citation>
    <scope>NUCLEOTIDE SEQUENCE [LARGE SCALE GENOMIC DNA]</scope>
    <source>
        <strain evidence="2 3">NBRC 102218</strain>
    </source>
</reference>
<comment type="caution">
    <text evidence="2">The sequence shown here is derived from an EMBL/GenBank/DDBJ whole genome shotgun (WGS) entry which is preliminary data.</text>
</comment>
<keyword evidence="3" id="KW-1185">Reference proteome</keyword>
<evidence type="ECO:0000313" key="3">
    <source>
        <dbReference type="Proteomes" id="UP000016562"/>
    </source>
</evidence>
<dbReference type="EMBL" id="BATM01000019">
    <property type="protein sequence ID" value="GAD79649.1"/>
    <property type="molecule type" value="Genomic_DNA"/>
</dbReference>
<proteinExistence type="predicted"/>
<accession>U3CEF5</accession>
<sequence>MFEKFRSNLKNTSEIALVLNWSFHQKNKWVSIFAPYYVNAFIREYNPIIISSQLEYNLLKKKIKYIVSMEPGWAAPKINYDNSLEHKIAFFLSDPHSKKKWLEKYVIDNNVTYVLSQYNAPFFYHFPKFPKNKFIHYPWAVPDEFIYEGNIKCVGNEVIIFGGKKSPAYDVRNWCRDQKNITSFENSGVENKKFSDEEFFQWISQYDAVIAAGSTDPQYDLVTPKYLEIAAVGSLLIGQSCKDLDSLGFNSSNMVIFEKANFNKIIEEYRHNPEKYLKVRENGRQLILDRHLISHRIKEIGELFNMKSNV</sequence>
<name>U3CEF5_9VIBR</name>
<evidence type="ECO:0000313" key="2">
    <source>
        <dbReference type="EMBL" id="GAD79649.1"/>
    </source>
</evidence>
<dbReference type="Proteomes" id="UP000016562">
    <property type="component" value="Unassembled WGS sequence"/>
</dbReference>
<dbReference type="STRING" id="1219080.VEZ01S_19_00640"/>
<organism evidence="2 3">
    <name type="scientific">Vibrio ezurae NBRC 102218</name>
    <dbReference type="NCBI Taxonomy" id="1219080"/>
    <lineage>
        <taxon>Bacteria</taxon>
        <taxon>Pseudomonadati</taxon>
        <taxon>Pseudomonadota</taxon>
        <taxon>Gammaproteobacteria</taxon>
        <taxon>Vibrionales</taxon>
        <taxon>Vibrionaceae</taxon>
        <taxon>Vibrio</taxon>
    </lineage>
</organism>
<evidence type="ECO:0000259" key="1">
    <source>
        <dbReference type="Pfam" id="PF13524"/>
    </source>
</evidence>
<dbReference type="AlphaFoldDB" id="U3CEF5"/>
<gene>
    <name evidence="2" type="ORF">VEZ01S_19_00640</name>
</gene>
<feature type="domain" description="Spore protein YkvP/CgeB glycosyl transferase-like" evidence="1">
    <location>
        <begin position="163"/>
        <end position="300"/>
    </location>
</feature>
<dbReference type="OrthoDB" id="5121913at2"/>
<protein>
    <recommendedName>
        <fullName evidence="1">Spore protein YkvP/CgeB glycosyl transferase-like domain-containing protein</fullName>
    </recommendedName>
</protein>